<dbReference type="InterPro" id="IPR034660">
    <property type="entry name" value="DinB/YfiT-like"/>
</dbReference>
<evidence type="ECO:0000313" key="2">
    <source>
        <dbReference type="Proteomes" id="UP001595868"/>
    </source>
</evidence>
<accession>A0ABV8KPS0</accession>
<proteinExistence type="predicted"/>
<name>A0ABV8KPS0_9ACTN</name>
<sequence length="209" mass="23175">MPRYAQLERRTLAELLLAVGPDAPTINEGWTARDLAAHLVVRERRPDAAAGILLGPLRGHADRVQATVAAQPFPQLVDQVRRAPWWSPVSNPLVDELTNLLEFFVHHEDLRRAQPNWRPRTLSAELDAALWKRLPIVARLNLRRFPAAVLVQAPGHGEVSTGAGGDRLRLVGGPGELVMFLFGRQRVARVQLDGPPATAERLRTTRFGV</sequence>
<gene>
    <name evidence="1" type="ORF">ACFOX0_19585</name>
</gene>
<keyword evidence="2" id="KW-1185">Reference proteome</keyword>
<dbReference type="InterPro" id="IPR017517">
    <property type="entry name" value="Maleyloyr_isom"/>
</dbReference>
<dbReference type="InterPro" id="IPR017519">
    <property type="entry name" value="CHP03085"/>
</dbReference>
<dbReference type="SUPFAM" id="SSF109854">
    <property type="entry name" value="DinB/YfiT-like putative metalloenzymes"/>
    <property type="match status" value="1"/>
</dbReference>
<protein>
    <submittedName>
        <fullName evidence="1">TIGR03085 family metal-binding protein</fullName>
    </submittedName>
</protein>
<dbReference type="Proteomes" id="UP001595868">
    <property type="component" value="Unassembled WGS sequence"/>
</dbReference>
<comment type="caution">
    <text evidence="1">The sequence shown here is derived from an EMBL/GenBank/DDBJ whole genome shotgun (WGS) entry which is preliminary data.</text>
</comment>
<dbReference type="RefSeq" id="WP_377547919.1">
    <property type="nucleotide sequence ID" value="NZ_JBHSBN010000013.1"/>
</dbReference>
<organism evidence="1 2">
    <name type="scientific">Micromonospora zhanjiangensis</name>
    <dbReference type="NCBI Taxonomy" id="1522057"/>
    <lineage>
        <taxon>Bacteria</taxon>
        <taxon>Bacillati</taxon>
        <taxon>Actinomycetota</taxon>
        <taxon>Actinomycetes</taxon>
        <taxon>Micromonosporales</taxon>
        <taxon>Micromonosporaceae</taxon>
        <taxon>Micromonospora</taxon>
    </lineage>
</organism>
<dbReference type="NCBIfam" id="TIGR03085">
    <property type="entry name" value="TIGR03085 family metal-binding protein"/>
    <property type="match status" value="1"/>
</dbReference>
<dbReference type="NCBIfam" id="TIGR03083">
    <property type="entry name" value="maleylpyruvate isomerase family mycothiol-dependent enzyme"/>
    <property type="match status" value="1"/>
</dbReference>
<dbReference type="EMBL" id="JBHSBN010000013">
    <property type="protein sequence ID" value="MFC4108120.1"/>
    <property type="molecule type" value="Genomic_DNA"/>
</dbReference>
<evidence type="ECO:0000313" key="1">
    <source>
        <dbReference type="EMBL" id="MFC4108120.1"/>
    </source>
</evidence>
<reference evidence="2" key="1">
    <citation type="journal article" date="2019" name="Int. J. Syst. Evol. Microbiol.">
        <title>The Global Catalogue of Microorganisms (GCM) 10K type strain sequencing project: providing services to taxonomists for standard genome sequencing and annotation.</title>
        <authorList>
            <consortium name="The Broad Institute Genomics Platform"/>
            <consortium name="The Broad Institute Genome Sequencing Center for Infectious Disease"/>
            <person name="Wu L."/>
            <person name="Ma J."/>
        </authorList>
    </citation>
    <scope>NUCLEOTIDE SEQUENCE [LARGE SCALE GENOMIC DNA]</scope>
    <source>
        <strain evidence="2">2902at01</strain>
    </source>
</reference>